<keyword evidence="8" id="KW-1185">Reference proteome</keyword>
<evidence type="ECO:0000256" key="5">
    <source>
        <dbReference type="SAM" id="MobiDB-lite"/>
    </source>
</evidence>
<feature type="region of interest" description="Disordered" evidence="5">
    <location>
        <begin position="1"/>
        <end position="94"/>
    </location>
</feature>
<dbReference type="GO" id="GO:0003677">
    <property type="term" value="F:DNA binding"/>
    <property type="evidence" value="ECO:0007669"/>
    <property type="project" value="UniProtKB-KW"/>
</dbReference>
<evidence type="ECO:0000256" key="4">
    <source>
        <dbReference type="ARBA" id="ARBA00023242"/>
    </source>
</evidence>
<dbReference type="InParanoid" id="A0A1Q3BJ32"/>
<name>A0A1Q3BJ32_CEPFO</name>
<keyword evidence="7" id="KW-0238">DNA-binding</keyword>
<dbReference type="EMBL" id="BDDD01000597">
    <property type="protein sequence ID" value="GAV67975.1"/>
    <property type="molecule type" value="Genomic_DNA"/>
</dbReference>
<dbReference type="Gene3D" id="1.10.10.60">
    <property type="entry name" value="Homeodomain-like"/>
    <property type="match status" value="1"/>
</dbReference>
<evidence type="ECO:0000259" key="6">
    <source>
        <dbReference type="PROSITE" id="PS51294"/>
    </source>
</evidence>
<dbReference type="InterPro" id="IPR046955">
    <property type="entry name" value="PHR1-like"/>
</dbReference>
<dbReference type="SUPFAM" id="SSF46689">
    <property type="entry name" value="Homeodomain-like"/>
    <property type="match status" value="1"/>
</dbReference>
<gene>
    <name evidence="7" type="ORF">CFOL_v3_11478</name>
</gene>
<feature type="compositionally biased region" description="Basic and acidic residues" evidence="5">
    <location>
        <begin position="1"/>
        <end position="12"/>
    </location>
</feature>
<comment type="subcellular location">
    <subcellularLocation>
        <location evidence="1">Nucleus</location>
    </subcellularLocation>
</comment>
<dbReference type="Pfam" id="PF00249">
    <property type="entry name" value="Myb_DNA-binding"/>
    <property type="match status" value="1"/>
</dbReference>
<proteinExistence type="predicted"/>
<dbReference type="InterPro" id="IPR009057">
    <property type="entry name" value="Homeodomain-like_sf"/>
</dbReference>
<dbReference type="GO" id="GO:0005634">
    <property type="term" value="C:nucleus"/>
    <property type="evidence" value="ECO:0007669"/>
    <property type="project" value="UniProtKB-SubCell"/>
</dbReference>
<dbReference type="FunFam" id="1.10.10.60:FF:000002">
    <property type="entry name" value="Myb family transcription factor"/>
    <property type="match status" value="1"/>
</dbReference>
<reference evidence="8" key="1">
    <citation type="submission" date="2016-04" db="EMBL/GenBank/DDBJ databases">
        <title>Cephalotus genome sequencing.</title>
        <authorList>
            <person name="Fukushima K."/>
            <person name="Hasebe M."/>
            <person name="Fang X."/>
        </authorList>
    </citation>
    <scope>NUCLEOTIDE SEQUENCE [LARGE SCALE GENOMIC DNA]</scope>
    <source>
        <strain evidence="8">cv. St1</strain>
    </source>
</reference>
<comment type="caution">
    <text evidence="7">The sequence shown here is derived from an EMBL/GenBank/DDBJ whole genome shotgun (WGS) entry which is preliminary data.</text>
</comment>
<feature type="domain" description="HTH myb-type" evidence="6">
    <location>
        <begin position="101"/>
        <end position="161"/>
    </location>
</feature>
<keyword evidence="3" id="KW-0804">Transcription</keyword>
<dbReference type="Proteomes" id="UP000187406">
    <property type="component" value="Unassembled WGS sequence"/>
</dbReference>
<feature type="compositionally biased region" description="Polar residues" evidence="5">
    <location>
        <begin position="22"/>
        <end position="36"/>
    </location>
</feature>
<protein>
    <submittedName>
        <fullName evidence="7">Myb_DNA-binding domain-containing protein</fullName>
    </submittedName>
</protein>
<accession>A0A1Q3BJ32</accession>
<dbReference type="InterPro" id="IPR017930">
    <property type="entry name" value="Myb_dom"/>
</dbReference>
<dbReference type="PANTHER" id="PTHR31314:SF128">
    <property type="entry name" value="OS11G0106100 PROTEIN"/>
    <property type="match status" value="1"/>
</dbReference>
<dbReference type="PANTHER" id="PTHR31314">
    <property type="entry name" value="MYB FAMILY TRANSCRIPTION FACTOR PHL7-LIKE"/>
    <property type="match status" value="1"/>
</dbReference>
<dbReference type="AlphaFoldDB" id="A0A1Q3BJ32"/>
<evidence type="ECO:0000256" key="2">
    <source>
        <dbReference type="ARBA" id="ARBA00023015"/>
    </source>
</evidence>
<evidence type="ECO:0000313" key="7">
    <source>
        <dbReference type="EMBL" id="GAV67975.1"/>
    </source>
</evidence>
<sequence length="436" mass="49710">MKEDLENIHDQETSESCEEQAENTSVVSSQKCSSFDLNEEASSKADDVDVDVDDDDDHSVGKIADFSAENDHEKRTEGNSSNDNVTEEGNERRNAVRQYVRSKMPRLRWTPELHLSFVQAVERLGGQERATPKLVLQLMNVRGLSIAHVKSHLQMYRSKKLDEAGQVLCQPYRPNQGRDQLRSMLHEITAGGPRQHFRMESGGIVLSKTSHHDHNITPTLLHSPFSHRPLDFRDSFSRHQQLGSDHHLARARQSSSSVSKDYEQGIHGLFKANTLHTQGNSTASNQILVMDTTMHIGPMRPSQFLEEKRWPPFEMIKNRWKINRYSKNVTRANTCTIPASFGTNFCTRTTEGNPGHDTMIRQFLSSSGESLRKFNSFKSEFEPPFRLEVNGETMLKDKEWLPDLQLRLSQRDGVDDDEETALYKSTQEINTKLSLS</sequence>
<keyword evidence="2" id="KW-0805">Transcription regulation</keyword>
<evidence type="ECO:0000256" key="3">
    <source>
        <dbReference type="ARBA" id="ARBA00023163"/>
    </source>
</evidence>
<dbReference type="InterPro" id="IPR006447">
    <property type="entry name" value="Myb_dom_plants"/>
</dbReference>
<feature type="compositionally biased region" description="Acidic residues" evidence="5">
    <location>
        <begin position="48"/>
        <end position="57"/>
    </location>
</feature>
<keyword evidence="4" id="KW-0539">Nucleus</keyword>
<dbReference type="InterPro" id="IPR001005">
    <property type="entry name" value="SANT/Myb"/>
</dbReference>
<organism evidence="7 8">
    <name type="scientific">Cephalotus follicularis</name>
    <name type="common">Albany pitcher plant</name>
    <dbReference type="NCBI Taxonomy" id="3775"/>
    <lineage>
        <taxon>Eukaryota</taxon>
        <taxon>Viridiplantae</taxon>
        <taxon>Streptophyta</taxon>
        <taxon>Embryophyta</taxon>
        <taxon>Tracheophyta</taxon>
        <taxon>Spermatophyta</taxon>
        <taxon>Magnoliopsida</taxon>
        <taxon>eudicotyledons</taxon>
        <taxon>Gunneridae</taxon>
        <taxon>Pentapetalae</taxon>
        <taxon>rosids</taxon>
        <taxon>fabids</taxon>
        <taxon>Oxalidales</taxon>
        <taxon>Cephalotaceae</taxon>
        <taxon>Cephalotus</taxon>
    </lineage>
</organism>
<evidence type="ECO:0000256" key="1">
    <source>
        <dbReference type="ARBA" id="ARBA00004123"/>
    </source>
</evidence>
<dbReference type="GO" id="GO:0003700">
    <property type="term" value="F:DNA-binding transcription factor activity"/>
    <property type="evidence" value="ECO:0007669"/>
    <property type="project" value="InterPro"/>
</dbReference>
<dbReference type="STRING" id="3775.A0A1Q3BJ32"/>
<dbReference type="PROSITE" id="PS51294">
    <property type="entry name" value="HTH_MYB"/>
    <property type="match status" value="1"/>
</dbReference>
<evidence type="ECO:0000313" key="8">
    <source>
        <dbReference type="Proteomes" id="UP000187406"/>
    </source>
</evidence>
<dbReference type="OrthoDB" id="551907at2759"/>
<dbReference type="NCBIfam" id="TIGR01557">
    <property type="entry name" value="myb_SHAQKYF"/>
    <property type="match status" value="1"/>
</dbReference>